<feature type="region of interest" description="Disordered" evidence="1">
    <location>
        <begin position="248"/>
        <end position="269"/>
    </location>
</feature>
<keyword evidence="3" id="KW-1185">Reference proteome</keyword>
<evidence type="ECO:0000256" key="1">
    <source>
        <dbReference type="SAM" id="MobiDB-lite"/>
    </source>
</evidence>
<dbReference type="AlphaFoldDB" id="A0A813FL47"/>
<organism evidence="2 3">
    <name type="scientific">Polarella glacialis</name>
    <name type="common">Dinoflagellate</name>
    <dbReference type="NCBI Taxonomy" id="89957"/>
    <lineage>
        <taxon>Eukaryota</taxon>
        <taxon>Sar</taxon>
        <taxon>Alveolata</taxon>
        <taxon>Dinophyceae</taxon>
        <taxon>Suessiales</taxon>
        <taxon>Suessiaceae</taxon>
        <taxon>Polarella</taxon>
    </lineage>
</organism>
<sequence>VGLFMPQGQDEASMSDAVLQMCGERPSRAHHDEKSKMLLVSFKPSTAKEALDHDKVLLWDVPATIHRMHMFGSGRYRFFVEVPGLEEGSVELFKPLHPFALSWEVLSHPGTGHNKSKKSPTVRGMCDWRNPIGFACHVDATLPATEMLGCCASVQGLEGGAQAFVAGSTALPLRFLPVLLGTLCPERWCVQWGVDVGSGQVRGLKILHHELLNLPKDTLAADVLEAVNTLRAAIKQALLPPSWAQGWENEWEDPQTRGQRGGRRNDDRADLLDPPDLAWLLEELLEVLPEGNTVQRPHKLKWRS</sequence>
<gene>
    <name evidence="2" type="ORF">PGLA1383_LOCUS30971</name>
</gene>
<comment type="caution">
    <text evidence="2">The sequence shown here is derived from an EMBL/GenBank/DDBJ whole genome shotgun (WGS) entry which is preliminary data.</text>
</comment>
<dbReference type="OrthoDB" id="438174at2759"/>
<reference evidence="2" key="1">
    <citation type="submission" date="2021-02" db="EMBL/GenBank/DDBJ databases">
        <authorList>
            <person name="Dougan E. K."/>
            <person name="Rhodes N."/>
            <person name="Thang M."/>
            <person name="Chan C."/>
        </authorList>
    </citation>
    <scope>NUCLEOTIDE SEQUENCE</scope>
</reference>
<evidence type="ECO:0000313" key="3">
    <source>
        <dbReference type="Proteomes" id="UP000654075"/>
    </source>
</evidence>
<proteinExistence type="predicted"/>
<feature type="non-terminal residue" evidence="2">
    <location>
        <position position="1"/>
    </location>
</feature>
<evidence type="ECO:0000313" key="2">
    <source>
        <dbReference type="EMBL" id="CAE8613191.1"/>
    </source>
</evidence>
<name>A0A813FL47_POLGL</name>
<dbReference type="EMBL" id="CAJNNV010025218">
    <property type="protein sequence ID" value="CAE8613191.1"/>
    <property type="molecule type" value="Genomic_DNA"/>
</dbReference>
<feature type="non-terminal residue" evidence="2">
    <location>
        <position position="304"/>
    </location>
</feature>
<protein>
    <submittedName>
        <fullName evidence="2">Uncharacterized protein</fullName>
    </submittedName>
</protein>
<dbReference type="Proteomes" id="UP000654075">
    <property type="component" value="Unassembled WGS sequence"/>
</dbReference>
<accession>A0A813FL47</accession>